<keyword evidence="1" id="KW-0812">Transmembrane</keyword>
<feature type="chain" id="PRO_5021342447" evidence="2">
    <location>
        <begin position="26"/>
        <end position="202"/>
    </location>
</feature>
<evidence type="ECO:0000313" key="4">
    <source>
        <dbReference type="Proteomes" id="UP000314294"/>
    </source>
</evidence>
<gene>
    <name evidence="3" type="ORF">EYF80_041782</name>
</gene>
<reference evidence="3 4" key="1">
    <citation type="submission" date="2019-03" db="EMBL/GenBank/DDBJ databases">
        <title>First draft genome of Liparis tanakae, snailfish: a comprehensive survey of snailfish specific genes.</title>
        <authorList>
            <person name="Kim W."/>
            <person name="Song I."/>
            <person name="Jeong J.-H."/>
            <person name="Kim D."/>
            <person name="Kim S."/>
            <person name="Ryu S."/>
            <person name="Song J.Y."/>
            <person name="Lee S.K."/>
        </authorList>
    </citation>
    <scope>NUCLEOTIDE SEQUENCE [LARGE SCALE GENOMIC DNA]</scope>
    <source>
        <tissue evidence="3">Muscle</tissue>
    </source>
</reference>
<keyword evidence="4" id="KW-1185">Reference proteome</keyword>
<dbReference type="OrthoDB" id="8439679at2759"/>
<keyword evidence="2" id="KW-0732">Signal</keyword>
<comment type="caution">
    <text evidence="3">The sequence shown here is derived from an EMBL/GenBank/DDBJ whole genome shotgun (WGS) entry which is preliminary data.</text>
</comment>
<feature type="signal peptide" evidence="2">
    <location>
        <begin position="1"/>
        <end position="25"/>
    </location>
</feature>
<evidence type="ECO:0000313" key="3">
    <source>
        <dbReference type="EMBL" id="TNN48010.1"/>
    </source>
</evidence>
<dbReference type="AlphaFoldDB" id="A0A4Z2G485"/>
<accession>A0A4Z2G485</accession>
<sequence length="202" mass="22791">MTAGNCNIFLIFTVYLSFIFLQSHGFGVIQPRNRTVNPDGSVSIGCEHDADVDSVEDVRLNVISPTDRPIMLCQKGKKDCENMTMHQESAHKWLFILLNVGPEAMSVRYECEFTVNEDDFDIQRKGTPTELLPPQKEAACLLPPSPSPCPQAPQSLELFWILIALLALMFLCSCVVISFYIRLRCSKREAENSTYVEMRKAP</sequence>
<proteinExistence type="predicted"/>
<dbReference type="EMBL" id="SRLO01000715">
    <property type="protein sequence ID" value="TNN48010.1"/>
    <property type="molecule type" value="Genomic_DNA"/>
</dbReference>
<evidence type="ECO:0000256" key="2">
    <source>
        <dbReference type="SAM" id="SignalP"/>
    </source>
</evidence>
<name>A0A4Z2G485_9TELE</name>
<keyword evidence="1" id="KW-1133">Transmembrane helix</keyword>
<organism evidence="3 4">
    <name type="scientific">Liparis tanakae</name>
    <name type="common">Tanaka's snailfish</name>
    <dbReference type="NCBI Taxonomy" id="230148"/>
    <lineage>
        <taxon>Eukaryota</taxon>
        <taxon>Metazoa</taxon>
        <taxon>Chordata</taxon>
        <taxon>Craniata</taxon>
        <taxon>Vertebrata</taxon>
        <taxon>Euteleostomi</taxon>
        <taxon>Actinopterygii</taxon>
        <taxon>Neopterygii</taxon>
        <taxon>Teleostei</taxon>
        <taxon>Neoteleostei</taxon>
        <taxon>Acanthomorphata</taxon>
        <taxon>Eupercaria</taxon>
        <taxon>Perciformes</taxon>
        <taxon>Cottioidei</taxon>
        <taxon>Cottales</taxon>
        <taxon>Liparidae</taxon>
        <taxon>Liparis</taxon>
    </lineage>
</organism>
<keyword evidence="1" id="KW-0472">Membrane</keyword>
<feature type="transmembrane region" description="Helical" evidence="1">
    <location>
        <begin position="158"/>
        <end position="181"/>
    </location>
</feature>
<evidence type="ECO:0000256" key="1">
    <source>
        <dbReference type="SAM" id="Phobius"/>
    </source>
</evidence>
<dbReference type="Proteomes" id="UP000314294">
    <property type="component" value="Unassembled WGS sequence"/>
</dbReference>
<protein>
    <submittedName>
        <fullName evidence="3">Uncharacterized protein</fullName>
    </submittedName>
</protein>